<feature type="domain" description="OmpR/PhoB-type" evidence="9">
    <location>
        <begin position="132"/>
        <end position="230"/>
    </location>
</feature>
<dbReference type="GO" id="GO:0032993">
    <property type="term" value="C:protein-DNA complex"/>
    <property type="evidence" value="ECO:0007669"/>
    <property type="project" value="TreeGrafter"/>
</dbReference>
<dbReference type="InterPro" id="IPR001789">
    <property type="entry name" value="Sig_transdc_resp-reg_receiver"/>
</dbReference>
<evidence type="ECO:0000256" key="1">
    <source>
        <dbReference type="ARBA" id="ARBA00018672"/>
    </source>
</evidence>
<dbReference type="PROSITE" id="PS50110">
    <property type="entry name" value="RESPONSE_REGULATORY"/>
    <property type="match status" value="1"/>
</dbReference>
<keyword evidence="4" id="KW-0804">Transcription</keyword>
<dbReference type="InterPro" id="IPR016032">
    <property type="entry name" value="Sig_transdc_resp-reg_C-effctor"/>
</dbReference>
<protein>
    <recommendedName>
        <fullName evidence="1">Stage 0 sporulation protein A homolog</fullName>
    </recommendedName>
</protein>
<dbReference type="InterPro" id="IPR039420">
    <property type="entry name" value="WalR-like"/>
</dbReference>
<keyword evidence="6" id="KW-0597">Phosphoprotein</keyword>
<dbReference type="PROSITE" id="PS51755">
    <property type="entry name" value="OMPR_PHOB"/>
    <property type="match status" value="1"/>
</dbReference>
<keyword evidence="3 7" id="KW-0238">DNA-binding</keyword>
<dbReference type="STRING" id="679200.HMPREF9333_00428"/>
<evidence type="ECO:0000256" key="3">
    <source>
        <dbReference type="ARBA" id="ARBA00023125"/>
    </source>
</evidence>
<comment type="function">
    <text evidence="5">May play the central regulatory role in sporulation. It may be an element of the effector pathway responsible for the activation of sporulation genes in response to nutritional stress. Spo0A may act in concert with spo0H (a sigma factor) to control the expression of some genes that are critical to the sporulation process.</text>
</comment>
<evidence type="ECO:0000313" key="10">
    <source>
        <dbReference type="EMBL" id="EHI56363.1"/>
    </source>
</evidence>
<feature type="modified residue" description="4-aspartylphosphate" evidence="6">
    <location>
        <position position="53"/>
    </location>
</feature>
<dbReference type="AlphaFoldDB" id="G5GFT9"/>
<evidence type="ECO:0000259" key="9">
    <source>
        <dbReference type="PROSITE" id="PS51755"/>
    </source>
</evidence>
<dbReference type="HOGENOM" id="CLU_000445_30_4_9"/>
<comment type="caution">
    <text evidence="10">The sequence shown here is derived from an EMBL/GenBank/DDBJ whole genome shotgun (WGS) entry which is preliminary data.</text>
</comment>
<dbReference type="CDD" id="cd17574">
    <property type="entry name" value="REC_OmpR"/>
    <property type="match status" value="1"/>
</dbReference>
<dbReference type="InterPro" id="IPR036388">
    <property type="entry name" value="WH-like_DNA-bd_sf"/>
</dbReference>
<dbReference type="Proteomes" id="UP000003011">
    <property type="component" value="Unassembled WGS sequence"/>
</dbReference>
<evidence type="ECO:0000313" key="11">
    <source>
        <dbReference type="Proteomes" id="UP000003011"/>
    </source>
</evidence>
<dbReference type="SUPFAM" id="SSF46894">
    <property type="entry name" value="C-terminal effector domain of the bipartite response regulators"/>
    <property type="match status" value="1"/>
</dbReference>
<organism evidence="10 11">
    <name type="scientific">Johnsonella ignava ATCC 51276</name>
    <dbReference type="NCBI Taxonomy" id="679200"/>
    <lineage>
        <taxon>Bacteria</taxon>
        <taxon>Bacillati</taxon>
        <taxon>Bacillota</taxon>
        <taxon>Clostridia</taxon>
        <taxon>Lachnospirales</taxon>
        <taxon>Lachnospiraceae</taxon>
        <taxon>Johnsonella</taxon>
    </lineage>
</organism>
<evidence type="ECO:0000256" key="6">
    <source>
        <dbReference type="PROSITE-ProRule" id="PRU00169"/>
    </source>
</evidence>
<keyword evidence="2" id="KW-0805">Transcription regulation</keyword>
<dbReference type="PANTHER" id="PTHR48111:SF73">
    <property type="entry name" value="ALKALINE PHOSPHATASE SYNTHESIS TRANSCRIPTIONAL REGULATORY PROTEIN PHOP"/>
    <property type="match status" value="1"/>
</dbReference>
<dbReference type="Pfam" id="PF00486">
    <property type="entry name" value="Trans_reg_C"/>
    <property type="match status" value="1"/>
</dbReference>
<dbReference type="SMART" id="SM00448">
    <property type="entry name" value="REC"/>
    <property type="match status" value="1"/>
</dbReference>
<name>G5GFT9_9FIRM</name>
<feature type="domain" description="Response regulatory" evidence="8">
    <location>
        <begin position="4"/>
        <end position="117"/>
    </location>
</feature>
<dbReference type="GO" id="GO:0000976">
    <property type="term" value="F:transcription cis-regulatory region binding"/>
    <property type="evidence" value="ECO:0007669"/>
    <property type="project" value="TreeGrafter"/>
</dbReference>
<dbReference type="EMBL" id="ACZL01000009">
    <property type="protein sequence ID" value="EHI56363.1"/>
    <property type="molecule type" value="Genomic_DNA"/>
</dbReference>
<dbReference type="GO" id="GO:0000156">
    <property type="term" value="F:phosphorelay response regulator activity"/>
    <property type="evidence" value="ECO:0007669"/>
    <property type="project" value="TreeGrafter"/>
</dbReference>
<keyword evidence="11" id="KW-1185">Reference proteome</keyword>
<proteinExistence type="predicted"/>
<dbReference type="GO" id="GO:0006355">
    <property type="term" value="P:regulation of DNA-templated transcription"/>
    <property type="evidence" value="ECO:0007669"/>
    <property type="project" value="InterPro"/>
</dbReference>
<gene>
    <name evidence="10" type="ORF">HMPREF9333_00428</name>
</gene>
<dbReference type="eggNOG" id="COG0745">
    <property type="taxonomic scope" value="Bacteria"/>
</dbReference>
<accession>G5GFT9</accession>
<evidence type="ECO:0000256" key="2">
    <source>
        <dbReference type="ARBA" id="ARBA00023015"/>
    </source>
</evidence>
<dbReference type="Gene3D" id="1.10.10.10">
    <property type="entry name" value="Winged helix-like DNA-binding domain superfamily/Winged helix DNA-binding domain"/>
    <property type="match status" value="1"/>
</dbReference>
<dbReference type="SMART" id="SM00862">
    <property type="entry name" value="Trans_reg_C"/>
    <property type="match status" value="1"/>
</dbReference>
<evidence type="ECO:0000256" key="5">
    <source>
        <dbReference type="ARBA" id="ARBA00024867"/>
    </source>
</evidence>
<dbReference type="PANTHER" id="PTHR48111">
    <property type="entry name" value="REGULATOR OF RPOS"/>
    <property type="match status" value="1"/>
</dbReference>
<sequence length="232" mass="26413">MEKLIYAADDDANICEILKTFLEDAGYRVKVFSTGDALFEEFVKTPSDLVVLDIMMPGNDGIIICKKLREISHIPIILLTAKDSDLDYILGINSGGDDYLIKPFRPSILITKIKSIFRRMDMERSRHGEYEDKAVSFADLYYEPKHHGIFCNKKDLGLTVTELSLLKYMIQSAGSAVSRDELLNKIWGINAEVETRAADETVSRIRQKMRNVKSKAFISTIWGFGYKLELKE</sequence>
<dbReference type="InterPro" id="IPR001867">
    <property type="entry name" value="OmpR/PhoB-type_DNA-bd"/>
</dbReference>
<dbReference type="SUPFAM" id="SSF52172">
    <property type="entry name" value="CheY-like"/>
    <property type="match status" value="1"/>
</dbReference>
<dbReference type="RefSeq" id="WP_005539489.1">
    <property type="nucleotide sequence ID" value="NZ_JH378829.1"/>
</dbReference>
<reference evidence="10 11" key="1">
    <citation type="submission" date="2011-08" db="EMBL/GenBank/DDBJ databases">
        <title>The Genome Sequence of Johnsonella ignava ATCC 51276.</title>
        <authorList>
            <consortium name="The Broad Institute Genome Sequencing Platform"/>
            <person name="Earl A."/>
            <person name="Ward D."/>
            <person name="Feldgarden M."/>
            <person name="Gevers D."/>
            <person name="Izard J."/>
            <person name="Blanton J.M."/>
            <person name="Baranova O.V."/>
            <person name="Dewhirst F.E."/>
            <person name="Young S.K."/>
            <person name="Zeng Q."/>
            <person name="Gargeya S."/>
            <person name="Fitzgerald M."/>
            <person name="Haas B."/>
            <person name="Abouelleil A."/>
            <person name="Alvarado L."/>
            <person name="Arachchi H.M."/>
            <person name="Berlin A."/>
            <person name="Brown A."/>
            <person name="Chapman S.B."/>
            <person name="Chen Z."/>
            <person name="Dunbar C."/>
            <person name="Freedman E."/>
            <person name="Gearin G."/>
            <person name="Gellesch M."/>
            <person name="Goldberg J."/>
            <person name="Griggs A."/>
            <person name="Gujja S."/>
            <person name="Heiman D."/>
            <person name="Howarth C."/>
            <person name="Larson L."/>
            <person name="Lui A."/>
            <person name="MacDonald P.J.P."/>
            <person name="Montmayeur A."/>
            <person name="Murphy C."/>
            <person name="Neiman D."/>
            <person name="Pearson M."/>
            <person name="Priest M."/>
            <person name="Roberts A."/>
            <person name="Saif S."/>
            <person name="Shea T."/>
            <person name="Shenoy N."/>
            <person name="Sisk P."/>
            <person name="Stolte C."/>
            <person name="Sykes S."/>
            <person name="Wortman J."/>
            <person name="Nusbaum C."/>
            <person name="Birren B."/>
        </authorList>
    </citation>
    <scope>NUCLEOTIDE SEQUENCE [LARGE SCALE GENOMIC DNA]</scope>
    <source>
        <strain evidence="10 11">ATCC 51276</strain>
    </source>
</reference>
<dbReference type="InterPro" id="IPR011006">
    <property type="entry name" value="CheY-like_superfamily"/>
</dbReference>
<evidence type="ECO:0000259" key="8">
    <source>
        <dbReference type="PROSITE" id="PS50110"/>
    </source>
</evidence>
<dbReference type="OrthoDB" id="9790442at2"/>
<dbReference type="GO" id="GO:0005829">
    <property type="term" value="C:cytosol"/>
    <property type="evidence" value="ECO:0007669"/>
    <property type="project" value="TreeGrafter"/>
</dbReference>
<dbReference type="Gene3D" id="3.40.50.2300">
    <property type="match status" value="1"/>
</dbReference>
<feature type="DNA-binding region" description="OmpR/PhoB-type" evidence="7">
    <location>
        <begin position="132"/>
        <end position="230"/>
    </location>
</feature>
<evidence type="ECO:0000256" key="7">
    <source>
        <dbReference type="PROSITE-ProRule" id="PRU01091"/>
    </source>
</evidence>
<dbReference type="Pfam" id="PF00072">
    <property type="entry name" value="Response_reg"/>
    <property type="match status" value="1"/>
</dbReference>
<dbReference type="CDD" id="cd00383">
    <property type="entry name" value="trans_reg_C"/>
    <property type="match status" value="1"/>
</dbReference>
<evidence type="ECO:0000256" key="4">
    <source>
        <dbReference type="ARBA" id="ARBA00023163"/>
    </source>
</evidence>